<dbReference type="InterPro" id="IPR051010">
    <property type="entry name" value="BCAA_transport"/>
</dbReference>
<evidence type="ECO:0000256" key="3">
    <source>
        <dbReference type="ARBA" id="ARBA00022729"/>
    </source>
</evidence>
<keyword evidence="4" id="KW-0029">Amino-acid transport</keyword>
<dbReference type="Proteomes" id="UP000279306">
    <property type="component" value="Chromosome"/>
</dbReference>
<dbReference type="STRING" id="1791.GCA_001049355_03655"/>
<dbReference type="GO" id="GO:0006865">
    <property type="term" value="P:amino acid transport"/>
    <property type="evidence" value="ECO:0007669"/>
    <property type="project" value="UniProtKB-KW"/>
</dbReference>
<keyword evidence="3" id="KW-0732">Signal</keyword>
<dbReference type="EMBL" id="LR134356">
    <property type="protein sequence ID" value="VEG57791.1"/>
    <property type="molecule type" value="Genomic_DNA"/>
</dbReference>
<dbReference type="SUPFAM" id="SSF53822">
    <property type="entry name" value="Periplasmic binding protein-like I"/>
    <property type="match status" value="1"/>
</dbReference>
<accession>A0A448IZJ2</accession>
<dbReference type="InterPro" id="IPR028081">
    <property type="entry name" value="Leu-bd"/>
</dbReference>
<evidence type="ECO:0000313" key="7">
    <source>
        <dbReference type="Proteomes" id="UP000279306"/>
    </source>
</evidence>
<evidence type="ECO:0000259" key="5">
    <source>
        <dbReference type="Pfam" id="PF13458"/>
    </source>
</evidence>
<comment type="similarity">
    <text evidence="1">Belongs to the leucine-binding protein family.</text>
</comment>
<keyword evidence="7" id="KW-1185">Reference proteome</keyword>
<name>A0A448IZJ2_MYCAU</name>
<evidence type="ECO:0000256" key="1">
    <source>
        <dbReference type="ARBA" id="ARBA00010062"/>
    </source>
</evidence>
<dbReference type="Pfam" id="PF13458">
    <property type="entry name" value="Peripla_BP_6"/>
    <property type="match status" value="1"/>
</dbReference>
<reference evidence="6 7" key="1">
    <citation type="submission" date="2018-12" db="EMBL/GenBank/DDBJ databases">
        <authorList>
            <consortium name="Pathogen Informatics"/>
        </authorList>
    </citation>
    <scope>NUCLEOTIDE SEQUENCE [LARGE SCALE GENOMIC DNA]</scope>
    <source>
        <strain evidence="6 7">NCTC10437</strain>
    </source>
</reference>
<keyword evidence="2" id="KW-0813">Transport</keyword>
<evidence type="ECO:0000256" key="4">
    <source>
        <dbReference type="ARBA" id="ARBA00022970"/>
    </source>
</evidence>
<dbReference type="Gene3D" id="3.40.50.2300">
    <property type="match status" value="2"/>
</dbReference>
<evidence type="ECO:0000313" key="6">
    <source>
        <dbReference type="EMBL" id="VEG57791.1"/>
    </source>
</evidence>
<dbReference type="AlphaFoldDB" id="A0A448IZJ2"/>
<protein>
    <submittedName>
        <fullName evidence="6">ABC transporter periplasmic protein</fullName>
    </submittedName>
</protein>
<dbReference type="PANTHER" id="PTHR30483">
    <property type="entry name" value="LEUCINE-SPECIFIC-BINDING PROTEIN"/>
    <property type="match status" value="1"/>
</dbReference>
<dbReference type="InterPro" id="IPR000709">
    <property type="entry name" value="Leu_Ile_Val-bd"/>
</dbReference>
<dbReference type="PANTHER" id="PTHR30483:SF6">
    <property type="entry name" value="PERIPLASMIC BINDING PROTEIN OF ABC TRANSPORTER FOR NATURAL AMINO ACIDS"/>
    <property type="match status" value="1"/>
</dbReference>
<proteinExistence type="inferred from homology"/>
<gene>
    <name evidence="6" type="primary">braC_3</name>
    <name evidence="6" type="ORF">NCTC10437_04806</name>
</gene>
<sequence length="441" mass="47176">MLTPSAVLCDDSLQSIAYELGNIRGPGGAIGLTERLDMRFTTTAFRATAAAAAIALAASGCSADDSSDGDTIRIGASLPLTGEFSQGGLDTQRGYETWVEMTNEAGGLLGKQVEIVVRDDATQQETAVSNYNNLISQDKVDLLLGSQSSLLNIPASAIAEKNKMLFVCPSCGSPDMFNRGFKYIFFSQQAVATDQAKVFATWIANLPPEQRPKTAAYPSLDDPFAGPVVEGAEKILSDAGIRTVYKDQYPATTKNFDSVVNAMRDAGAEIVVQGAQFEDGVNMIRSMNRANYQPEILYQSSSPTYGQQYLDAVGPDNAEGVFFSSSYSTLAETPQNAEFVKRFEEKFGQSPPEDAADGFAAGQVLSAAVNGVGSYDDQLKLADWLRANSVDTLLGSLSWNEDGSPKGDFLVGQWQGGVSQVVLPTDVSTSENIMRWRGGDI</sequence>
<dbReference type="KEGG" id="mauu:NCTC10437_04806"/>
<dbReference type="InterPro" id="IPR028082">
    <property type="entry name" value="Peripla_BP_I"/>
</dbReference>
<organism evidence="6 7">
    <name type="scientific">Mycolicibacterium aurum</name>
    <name type="common">Mycobacterium aurum</name>
    <dbReference type="NCBI Taxonomy" id="1791"/>
    <lineage>
        <taxon>Bacteria</taxon>
        <taxon>Bacillati</taxon>
        <taxon>Actinomycetota</taxon>
        <taxon>Actinomycetes</taxon>
        <taxon>Mycobacteriales</taxon>
        <taxon>Mycobacteriaceae</taxon>
        <taxon>Mycolicibacterium</taxon>
    </lineage>
</organism>
<dbReference type="PRINTS" id="PR00337">
    <property type="entry name" value="LEUILEVALBP"/>
</dbReference>
<evidence type="ECO:0000256" key="2">
    <source>
        <dbReference type="ARBA" id="ARBA00022448"/>
    </source>
</evidence>
<feature type="domain" description="Leucine-binding protein" evidence="5">
    <location>
        <begin position="71"/>
        <end position="417"/>
    </location>
</feature>
<dbReference type="CDD" id="cd06338">
    <property type="entry name" value="PBP1_ABC_ligand_binding-like"/>
    <property type="match status" value="1"/>
</dbReference>